<dbReference type="Proteomes" id="UP000813462">
    <property type="component" value="Unassembled WGS sequence"/>
</dbReference>
<dbReference type="EMBL" id="JAEACU010000008">
    <property type="protein sequence ID" value="KAH7520557.1"/>
    <property type="molecule type" value="Genomic_DNA"/>
</dbReference>
<dbReference type="InterPro" id="IPR023631">
    <property type="entry name" value="Amidase_dom"/>
</dbReference>
<feature type="transmembrane region" description="Helical" evidence="1">
    <location>
        <begin position="7"/>
        <end position="27"/>
    </location>
</feature>
<dbReference type="Pfam" id="PF01425">
    <property type="entry name" value="Amidase"/>
    <property type="match status" value="2"/>
</dbReference>
<evidence type="ECO:0000313" key="3">
    <source>
        <dbReference type="EMBL" id="KAH7520557.1"/>
    </source>
</evidence>
<dbReference type="GO" id="GO:0003824">
    <property type="term" value="F:catalytic activity"/>
    <property type="evidence" value="ECO:0007669"/>
    <property type="project" value="InterPro"/>
</dbReference>
<comment type="caution">
    <text evidence="3">The sequence shown here is derived from an EMBL/GenBank/DDBJ whole genome shotgun (WGS) entry which is preliminary data.</text>
</comment>
<dbReference type="AlphaFoldDB" id="A0A978UZZ1"/>
<gene>
    <name evidence="3" type="ORF">FEM48_Zijuj08G0156700</name>
</gene>
<sequence>MFQFLEFLSLTFCVYIYICMYLCMYIAPRMAGILVKVFAWFLESRIFGTLLLYILKGNNLIHKLIRDAELEEPPIYTPLHPFEEVICYYYYYYYSSNADLKEQDVKCIESDLSGPEQVRLAIDCLPVSLEKPLNGSNLPFYRWTISDYSKAYSSGEITPLVVAERFIAAVHESSSPPLQMSFFINYTAEDILSQAKESTLRYEKGAPISVLDGVPIAIKDEIDCMPYPTTGGTKWLHKQRPCTDDASCVKRLRLCGAILVGKTNMHELGAGTSGINPHYGAARNPYDPSRITGGSSSGSAALVAAGLCPAALGVDGGGLNISLHMLAVWSIANLQHYKLYPNEFAKLALDTINSIETQTEFSQLYPTIGFICAKSASHYGQFIYRQGSVRIPASLCGVVGLKPTFGRIPHSGVLPLNWTVGMVGILAGSIEDAFIVSVFYAAMSGESPLHQSSMLPKLNLPKLNGTTPVNIKLAKSVEVNDLFLNLWFNDCSDDIRTCCDDALQKLHKHHGWKTVEVTIPEIEVMRLAHYLTIGSECSTSLSSYLQKLNFAELGWDARVALAVYGAFSGKEYIKAQQIRNRQMQFHKKIFAQADVIVAPTTGVTAYSILDDALNTGELDYVNGAALVRYSISGNFLGFPAVTVPVGYDKSGLPIGLQFIGRPWTEATLIHIAFAMQALCTSVYKKPEVFYDLLKNN</sequence>
<evidence type="ECO:0000313" key="4">
    <source>
        <dbReference type="Proteomes" id="UP000813462"/>
    </source>
</evidence>
<dbReference type="InterPro" id="IPR000120">
    <property type="entry name" value="Amidase"/>
</dbReference>
<accession>A0A978UZZ1</accession>
<proteinExistence type="predicted"/>
<feature type="domain" description="Amidase" evidence="2">
    <location>
        <begin position="387"/>
        <end position="668"/>
    </location>
</feature>
<evidence type="ECO:0000259" key="2">
    <source>
        <dbReference type="Pfam" id="PF01425"/>
    </source>
</evidence>
<dbReference type="InterPro" id="IPR036928">
    <property type="entry name" value="AS_sf"/>
</dbReference>
<keyword evidence="1" id="KW-1133">Transmembrane helix</keyword>
<dbReference type="PANTHER" id="PTHR11895:SF67">
    <property type="entry name" value="AMIDASE DOMAIN-CONTAINING PROTEIN"/>
    <property type="match status" value="1"/>
</dbReference>
<reference evidence="3" key="1">
    <citation type="journal article" date="2021" name="Front. Plant Sci.">
        <title>Chromosome-Scale Genome Assembly for Chinese Sour Jujube and Insights Into Its Genome Evolution and Domestication Signature.</title>
        <authorList>
            <person name="Shen L.-Y."/>
            <person name="Luo H."/>
            <person name="Wang X.-L."/>
            <person name="Wang X.-M."/>
            <person name="Qiu X.-J."/>
            <person name="Liu H."/>
            <person name="Zhou S.-S."/>
            <person name="Jia K.-H."/>
            <person name="Nie S."/>
            <person name="Bao Y.-T."/>
            <person name="Zhang R.-G."/>
            <person name="Yun Q.-Z."/>
            <person name="Chai Y.-H."/>
            <person name="Lu J.-Y."/>
            <person name="Li Y."/>
            <person name="Zhao S.-W."/>
            <person name="Mao J.-F."/>
            <person name="Jia S.-G."/>
            <person name="Mao Y.-M."/>
        </authorList>
    </citation>
    <scope>NUCLEOTIDE SEQUENCE</scope>
    <source>
        <strain evidence="3">AT0</strain>
        <tissue evidence="3">Leaf</tissue>
    </source>
</reference>
<name>A0A978UZZ1_ZIZJJ</name>
<feature type="domain" description="Amidase" evidence="2">
    <location>
        <begin position="184"/>
        <end position="318"/>
    </location>
</feature>
<dbReference type="PANTHER" id="PTHR11895">
    <property type="entry name" value="TRANSAMIDASE"/>
    <property type="match status" value="1"/>
</dbReference>
<evidence type="ECO:0000256" key="1">
    <source>
        <dbReference type="SAM" id="Phobius"/>
    </source>
</evidence>
<organism evidence="3 4">
    <name type="scientific">Ziziphus jujuba var. spinosa</name>
    <dbReference type="NCBI Taxonomy" id="714518"/>
    <lineage>
        <taxon>Eukaryota</taxon>
        <taxon>Viridiplantae</taxon>
        <taxon>Streptophyta</taxon>
        <taxon>Embryophyta</taxon>
        <taxon>Tracheophyta</taxon>
        <taxon>Spermatophyta</taxon>
        <taxon>Magnoliopsida</taxon>
        <taxon>eudicotyledons</taxon>
        <taxon>Gunneridae</taxon>
        <taxon>Pentapetalae</taxon>
        <taxon>rosids</taxon>
        <taxon>fabids</taxon>
        <taxon>Rosales</taxon>
        <taxon>Rhamnaceae</taxon>
        <taxon>Paliureae</taxon>
        <taxon>Ziziphus</taxon>
    </lineage>
</organism>
<protein>
    <recommendedName>
        <fullName evidence="2">Amidase domain-containing protein</fullName>
    </recommendedName>
</protein>
<feature type="transmembrane region" description="Helical" evidence="1">
    <location>
        <begin position="33"/>
        <end position="55"/>
    </location>
</feature>
<keyword evidence="1" id="KW-0812">Transmembrane</keyword>
<keyword evidence="1" id="KW-0472">Membrane</keyword>
<dbReference type="SUPFAM" id="SSF75304">
    <property type="entry name" value="Amidase signature (AS) enzymes"/>
    <property type="match status" value="2"/>
</dbReference>
<dbReference type="Gene3D" id="3.90.1300.10">
    <property type="entry name" value="Amidase signature (AS) domain"/>
    <property type="match status" value="1"/>
</dbReference>